<accession>A0A4S8M8C1</accession>
<keyword evidence="2" id="KW-1185">Reference proteome</keyword>
<dbReference type="Proteomes" id="UP000297245">
    <property type="component" value="Unassembled WGS sequence"/>
</dbReference>
<proteinExistence type="predicted"/>
<dbReference type="EMBL" id="ML179133">
    <property type="protein sequence ID" value="THU98599.1"/>
    <property type="molecule type" value="Genomic_DNA"/>
</dbReference>
<dbReference type="AlphaFoldDB" id="A0A4S8M8C1"/>
<name>A0A4S8M8C1_DENBC</name>
<evidence type="ECO:0000313" key="1">
    <source>
        <dbReference type="EMBL" id="THU98599.1"/>
    </source>
</evidence>
<sequence>MSQTLDADESRGIPSNSAYIQQWGRYLLPLSSEFWRGEVDTFSYSFQMNACHLMAGLMNTIFFDATFVWCGRQSGIRHNSLLRGYGNTRQDLFFSQIDKLSPRYCLSSSALLSRYFWITFWEHNAGLVSYWGVFTGVFDNDSGDIDLAELAREVAGAIAFNFKFGSPGVLAVRADMRIFTSLS</sequence>
<protein>
    <submittedName>
        <fullName evidence="1">Uncharacterized protein</fullName>
    </submittedName>
</protein>
<organism evidence="1 2">
    <name type="scientific">Dendrothele bispora (strain CBS 962.96)</name>
    <dbReference type="NCBI Taxonomy" id="1314807"/>
    <lineage>
        <taxon>Eukaryota</taxon>
        <taxon>Fungi</taxon>
        <taxon>Dikarya</taxon>
        <taxon>Basidiomycota</taxon>
        <taxon>Agaricomycotina</taxon>
        <taxon>Agaricomycetes</taxon>
        <taxon>Agaricomycetidae</taxon>
        <taxon>Agaricales</taxon>
        <taxon>Agaricales incertae sedis</taxon>
        <taxon>Dendrothele</taxon>
    </lineage>
</organism>
<evidence type="ECO:0000313" key="2">
    <source>
        <dbReference type="Proteomes" id="UP000297245"/>
    </source>
</evidence>
<reference evidence="1 2" key="1">
    <citation type="journal article" date="2019" name="Nat. Ecol. Evol.">
        <title>Megaphylogeny resolves global patterns of mushroom evolution.</title>
        <authorList>
            <person name="Varga T."/>
            <person name="Krizsan K."/>
            <person name="Foldi C."/>
            <person name="Dima B."/>
            <person name="Sanchez-Garcia M."/>
            <person name="Sanchez-Ramirez S."/>
            <person name="Szollosi G.J."/>
            <person name="Szarkandi J.G."/>
            <person name="Papp V."/>
            <person name="Albert L."/>
            <person name="Andreopoulos W."/>
            <person name="Angelini C."/>
            <person name="Antonin V."/>
            <person name="Barry K.W."/>
            <person name="Bougher N.L."/>
            <person name="Buchanan P."/>
            <person name="Buyck B."/>
            <person name="Bense V."/>
            <person name="Catcheside P."/>
            <person name="Chovatia M."/>
            <person name="Cooper J."/>
            <person name="Damon W."/>
            <person name="Desjardin D."/>
            <person name="Finy P."/>
            <person name="Geml J."/>
            <person name="Haridas S."/>
            <person name="Hughes K."/>
            <person name="Justo A."/>
            <person name="Karasinski D."/>
            <person name="Kautmanova I."/>
            <person name="Kiss B."/>
            <person name="Kocsube S."/>
            <person name="Kotiranta H."/>
            <person name="LaButti K.M."/>
            <person name="Lechner B.E."/>
            <person name="Liimatainen K."/>
            <person name="Lipzen A."/>
            <person name="Lukacs Z."/>
            <person name="Mihaltcheva S."/>
            <person name="Morgado L.N."/>
            <person name="Niskanen T."/>
            <person name="Noordeloos M.E."/>
            <person name="Ohm R.A."/>
            <person name="Ortiz-Santana B."/>
            <person name="Ovrebo C."/>
            <person name="Racz N."/>
            <person name="Riley R."/>
            <person name="Savchenko A."/>
            <person name="Shiryaev A."/>
            <person name="Soop K."/>
            <person name="Spirin V."/>
            <person name="Szebenyi C."/>
            <person name="Tomsovsky M."/>
            <person name="Tulloss R.E."/>
            <person name="Uehling J."/>
            <person name="Grigoriev I.V."/>
            <person name="Vagvolgyi C."/>
            <person name="Papp T."/>
            <person name="Martin F.M."/>
            <person name="Miettinen O."/>
            <person name="Hibbett D.S."/>
            <person name="Nagy L.G."/>
        </authorList>
    </citation>
    <scope>NUCLEOTIDE SEQUENCE [LARGE SCALE GENOMIC DNA]</scope>
    <source>
        <strain evidence="1 2">CBS 962.96</strain>
    </source>
</reference>
<gene>
    <name evidence="1" type="ORF">K435DRAFT_856463</name>
</gene>